<dbReference type="Pfam" id="PF01638">
    <property type="entry name" value="HxlR"/>
    <property type="match status" value="1"/>
</dbReference>
<dbReference type="InterPro" id="IPR002577">
    <property type="entry name" value="HTH_HxlR"/>
</dbReference>
<name>A0A4D7BK94_9HYPH</name>
<dbReference type="PROSITE" id="PS51118">
    <property type="entry name" value="HTH_HXLR"/>
    <property type="match status" value="1"/>
</dbReference>
<dbReference type="SUPFAM" id="SSF46785">
    <property type="entry name" value="Winged helix' DNA-binding domain"/>
    <property type="match status" value="1"/>
</dbReference>
<dbReference type="InterPro" id="IPR036388">
    <property type="entry name" value="WH-like_DNA-bd_sf"/>
</dbReference>
<dbReference type="OrthoDB" id="9782219at2"/>
<dbReference type="EMBL" id="CP039690">
    <property type="protein sequence ID" value="QCI69416.1"/>
    <property type="molecule type" value="Genomic_DNA"/>
</dbReference>
<evidence type="ECO:0000259" key="4">
    <source>
        <dbReference type="PROSITE" id="PS51118"/>
    </source>
</evidence>
<dbReference type="GO" id="GO:0003677">
    <property type="term" value="F:DNA binding"/>
    <property type="evidence" value="ECO:0007669"/>
    <property type="project" value="UniProtKB-KW"/>
</dbReference>
<reference evidence="5 6" key="1">
    <citation type="submission" date="2019-04" db="EMBL/GenBank/DDBJ databases">
        <title>Phreatobacter aquaticus sp. nov.</title>
        <authorList>
            <person name="Choi A."/>
        </authorList>
    </citation>
    <scope>NUCLEOTIDE SEQUENCE [LARGE SCALE GENOMIC DNA]</scope>
    <source>
        <strain evidence="5 6">KCTC 52518</strain>
    </source>
</reference>
<dbReference type="PANTHER" id="PTHR33204">
    <property type="entry name" value="TRANSCRIPTIONAL REGULATOR, MARR FAMILY"/>
    <property type="match status" value="1"/>
</dbReference>
<feature type="domain" description="HTH hxlR-type" evidence="4">
    <location>
        <begin position="1"/>
        <end position="82"/>
    </location>
</feature>
<protein>
    <submittedName>
        <fullName evidence="5">Helix-turn-helix transcriptional regulator</fullName>
    </submittedName>
</protein>
<organism evidence="5 6">
    <name type="scientific">Phreatobacter stygius</name>
    <dbReference type="NCBI Taxonomy" id="1940610"/>
    <lineage>
        <taxon>Bacteria</taxon>
        <taxon>Pseudomonadati</taxon>
        <taxon>Pseudomonadota</taxon>
        <taxon>Alphaproteobacteria</taxon>
        <taxon>Hyphomicrobiales</taxon>
        <taxon>Phreatobacteraceae</taxon>
        <taxon>Phreatobacter</taxon>
    </lineage>
</organism>
<sequence>MIIRDAFDGLSRFGEFQKSLGLAKNILSARLRTLTARGILAVEPAAEGSAYQRYVLTEKGRGLFLVMVALRQWGEASFYAPGEPHSTMRDAETGEEVRRLALYSAGGRPLRTQDVVVRKV</sequence>
<dbReference type="KEGG" id="pstg:E8M01_25225"/>
<dbReference type="Proteomes" id="UP000298781">
    <property type="component" value="Chromosome"/>
</dbReference>
<accession>A0A4D7BK94</accession>
<evidence type="ECO:0000313" key="6">
    <source>
        <dbReference type="Proteomes" id="UP000298781"/>
    </source>
</evidence>
<proteinExistence type="predicted"/>
<keyword evidence="1" id="KW-0805">Transcription regulation</keyword>
<dbReference type="PANTHER" id="PTHR33204:SF18">
    <property type="entry name" value="TRANSCRIPTIONAL REGULATORY PROTEIN"/>
    <property type="match status" value="1"/>
</dbReference>
<keyword evidence="6" id="KW-1185">Reference proteome</keyword>
<evidence type="ECO:0000313" key="5">
    <source>
        <dbReference type="EMBL" id="QCI69416.1"/>
    </source>
</evidence>
<dbReference type="AlphaFoldDB" id="A0A4D7BK94"/>
<dbReference type="InterPro" id="IPR036390">
    <property type="entry name" value="WH_DNA-bd_sf"/>
</dbReference>
<gene>
    <name evidence="5" type="ORF">E8M01_25225</name>
</gene>
<keyword evidence="3" id="KW-0804">Transcription</keyword>
<evidence type="ECO:0000256" key="2">
    <source>
        <dbReference type="ARBA" id="ARBA00023125"/>
    </source>
</evidence>
<keyword evidence="2" id="KW-0238">DNA-binding</keyword>
<evidence type="ECO:0000256" key="3">
    <source>
        <dbReference type="ARBA" id="ARBA00023163"/>
    </source>
</evidence>
<dbReference type="Gene3D" id="1.10.10.10">
    <property type="entry name" value="Winged helix-like DNA-binding domain superfamily/Winged helix DNA-binding domain"/>
    <property type="match status" value="1"/>
</dbReference>
<evidence type="ECO:0000256" key="1">
    <source>
        <dbReference type="ARBA" id="ARBA00023015"/>
    </source>
</evidence>